<keyword evidence="5" id="KW-0004">4Fe-4S</keyword>
<evidence type="ECO:0000256" key="10">
    <source>
        <dbReference type="ARBA" id="ARBA00023014"/>
    </source>
</evidence>
<dbReference type="GO" id="GO:0051539">
    <property type="term" value="F:4 iron, 4 sulfur cluster binding"/>
    <property type="evidence" value="ECO:0007669"/>
    <property type="project" value="UniProtKB-KW"/>
</dbReference>
<feature type="domain" description="Uracil-DNA glycosylase-like" evidence="13">
    <location>
        <begin position="121"/>
        <end position="274"/>
    </location>
</feature>
<dbReference type="Gene3D" id="3.40.470.10">
    <property type="entry name" value="Uracil-DNA glycosylase-like domain"/>
    <property type="match status" value="1"/>
</dbReference>
<dbReference type="Pfam" id="PF03167">
    <property type="entry name" value="UDG"/>
    <property type="match status" value="1"/>
</dbReference>
<name>A0A1G7S1A3_9PROT</name>
<dbReference type="SMART" id="SM00987">
    <property type="entry name" value="UreE_C"/>
    <property type="match status" value="1"/>
</dbReference>
<reference evidence="14 15" key="1">
    <citation type="submission" date="2016-10" db="EMBL/GenBank/DDBJ databases">
        <authorList>
            <person name="de Groot N.N."/>
        </authorList>
    </citation>
    <scope>NUCLEOTIDE SEQUENCE [LARGE SCALE GENOMIC DNA]</scope>
    <source>
        <strain evidence="14 15">DSM 25584</strain>
    </source>
</reference>
<evidence type="ECO:0000313" key="15">
    <source>
        <dbReference type="Proteomes" id="UP000199415"/>
    </source>
</evidence>
<dbReference type="PANTHER" id="PTHR33693">
    <property type="entry name" value="TYPE-5 URACIL-DNA GLYCOSYLASE"/>
    <property type="match status" value="1"/>
</dbReference>
<dbReference type="NCBIfam" id="TIGR00758">
    <property type="entry name" value="UDG_fam4"/>
    <property type="match status" value="1"/>
</dbReference>
<organism evidence="14 15">
    <name type="scientific">Limimonas halophila</name>
    <dbReference type="NCBI Taxonomy" id="1082479"/>
    <lineage>
        <taxon>Bacteria</taxon>
        <taxon>Pseudomonadati</taxon>
        <taxon>Pseudomonadota</taxon>
        <taxon>Alphaproteobacteria</taxon>
        <taxon>Rhodospirillales</taxon>
        <taxon>Rhodovibrionaceae</taxon>
        <taxon>Limimonas</taxon>
    </lineage>
</organism>
<keyword evidence="15" id="KW-1185">Reference proteome</keyword>
<feature type="compositionally biased region" description="Polar residues" evidence="12">
    <location>
        <begin position="52"/>
        <end position="67"/>
    </location>
</feature>
<evidence type="ECO:0000256" key="4">
    <source>
        <dbReference type="ARBA" id="ARBA00019403"/>
    </source>
</evidence>
<comment type="catalytic activity">
    <reaction evidence="1">
        <text>Hydrolyzes single-stranded DNA or mismatched double-stranded DNA and polynucleotides, releasing free uracil.</text>
        <dbReference type="EC" id="3.2.2.27"/>
    </reaction>
</comment>
<evidence type="ECO:0000256" key="7">
    <source>
        <dbReference type="ARBA" id="ARBA00022763"/>
    </source>
</evidence>
<keyword evidence="7" id="KW-0227">DNA damage</keyword>
<evidence type="ECO:0000256" key="6">
    <source>
        <dbReference type="ARBA" id="ARBA00022723"/>
    </source>
</evidence>
<dbReference type="Proteomes" id="UP000199415">
    <property type="component" value="Unassembled WGS sequence"/>
</dbReference>
<evidence type="ECO:0000313" key="14">
    <source>
        <dbReference type="EMBL" id="SDG16786.1"/>
    </source>
</evidence>
<keyword evidence="6" id="KW-0479">Metal-binding</keyword>
<keyword evidence="9" id="KW-0408">Iron</keyword>
<dbReference type="SUPFAM" id="SSF52141">
    <property type="entry name" value="Uracil-DNA glycosylase-like"/>
    <property type="match status" value="1"/>
</dbReference>
<dbReference type="STRING" id="1082479.SAMN05216241_10682"/>
<dbReference type="GO" id="GO:0006281">
    <property type="term" value="P:DNA repair"/>
    <property type="evidence" value="ECO:0007669"/>
    <property type="project" value="UniProtKB-KW"/>
</dbReference>
<dbReference type="InterPro" id="IPR051536">
    <property type="entry name" value="UDG_Type-4/5"/>
</dbReference>
<sequence length="288" mass="30408">MAADDPEAIRAMLDWLVAAGADEAVAEAPVDRYARARESRQRRASESANRSGATATRQDAPATSTDTGAAPAPGLLGDAADVEAGSARALASQAQTLDELESALGSFEGCALKQTATNTVFADGARAARVMIIGEAPGADEDRMGRPFVGRAGQLLDRMLAAIGLSRDDSAYISNILFWRPPGNRAPTQAEKAACLPFVERHIALKAPDYLVLLGGPSAKTLLGRSEGVLKLRGRWFPYSSPDLAAPIPALVTLHPAFLLRQPKQKRQAWRDLLALKVAMDAGSDPTA</sequence>
<evidence type="ECO:0000256" key="5">
    <source>
        <dbReference type="ARBA" id="ARBA00022485"/>
    </source>
</evidence>
<protein>
    <recommendedName>
        <fullName evidence="4">Type-4 uracil-DNA glycosylase</fullName>
        <ecNumber evidence="3">3.2.2.27</ecNumber>
    </recommendedName>
</protein>
<keyword evidence="8" id="KW-0378">Hydrolase</keyword>
<dbReference type="SMART" id="SM00986">
    <property type="entry name" value="UDG"/>
    <property type="match status" value="1"/>
</dbReference>
<evidence type="ECO:0000256" key="9">
    <source>
        <dbReference type="ARBA" id="ARBA00023004"/>
    </source>
</evidence>
<feature type="region of interest" description="Disordered" evidence="12">
    <location>
        <begin position="34"/>
        <end position="77"/>
    </location>
</feature>
<dbReference type="GO" id="GO:0004844">
    <property type="term" value="F:uracil DNA N-glycosylase activity"/>
    <property type="evidence" value="ECO:0007669"/>
    <property type="project" value="UniProtKB-EC"/>
</dbReference>
<dbReference type="AlphaFoldDB" id="A0A1G7S1A3"/>
<evidence type="ECO:0000256" key="2">
    <source>
        <dbReference type="ARBA" id="ARBA00006521"/>
    </source>
</evidence>
<proteinExistence type="inferred from homology"/>
<dbReference type="PANTHER" id="PTHR33693:SF1">
    <property type="entry name" value="TYPE-4 URACIL-DNA GLYCOSYLASE"/>
    <property type="match status" value="1"/>
</dbReference>
<evidence type="ECO:0000256" key="1">
    <source>
        <dbReference type="ARBA" id="ARBA00001400"/>
    </source>
</evidence>
<dbReference type="InterPro" id="IPR005122">
    <property type="entry name" value="Uracil-DNA_glycosylase-like"/>
</dbReference>
<dbReference type="EC" id="3.2.2.27" evidence="3"/>
<dbReference type="GO" id="GO:0046872">
    <property type="term" value="F:metal ion binding"/>
    <property type="evidence" value="ECO:0007669"/>
    <property type="project" value="UniProtKB-KW"/>
</dbReference>
<keyword evidence="10" id="KW-0411">Iron-sulfur</keyword>
<evidence type="ECO:0000259" key="13">
    <source>
        <dbReference type="SMART" id="SM00986"/>
    </source>
</evidence>
<dbReference type="CDD" id="cd10030">
    <property type="entry name" value="UDG-F4_TTUDGA_SPO1dp_like"/>
    <property type="match status" value="1"/>
</dbReference>
<evidence type="ECO:0000256" key="12">
    <source>
        <dbReference type="SAM" id="MobiDB-lite"/>
    </source>
</evidence>
<evidence type="ECO:0000256" key="8">
    <source>
        <dbReference type="ARBA" id="ARBA00022801"/>
    </source>
</evidence>
<evidence type="ECO:0000256" key="3">
    <source>
        <dbReference type="ARBA" id="ARBA00012030"/>
    </source>
</evidence>
<accession>A0A1G7S1A3</accession>
<dbReference type="InterPro" id="IPR036895">
    <property type="entry name" value="Uracil-DNA_glycosylase-like_sf"/>
</dbReference>
<dbReference type="EMBL" id="FNCE01000006">
    <property type="protein sequence ID" value="SDG16786.1"/>
    <property type="molecule type" value="Genomic_DNA"/>
</dbReference>
<gene>
    <name evidence="14" type="ORF">SAMN05216241_10682</name>
</gene>
<feature type="compositionally biased region" description="Basic and acidic residues" evidence="12">
    <location>
        <begin position="34"/>
        <end position="45"/>
    </location>
</feature>
<keyword evidence="11" id="KW-0234">DNA repair</keyword>
<dbReference type="OrthoDB" id="5290748at2"/>
<evidence type="ECO:0000256" key="11">
    <source>
        <dbReference type="ARBA" id="ARBA00023204"/>
    </source>
</evidence>
<feature type="compositionally biased region" description="Low complexity" evidence="12">
    <location>
        <begin position="68"/>
        <end position="77"/>
    </location>
</feature>
<comment type="similarity">
    <text evidence="2">Belongs to the uracil-DNA glycosylase (UDG) superfamily. Type 4 (UDGa) family.</text>
</comment>
<dbReference type="RefSeq" id="WP_090020076.1">
    <property type="nucleotide sequence ID" value="NZ_FNCE01000006.1"/>
</dbReference>
<dbReference type="InterPro" id="IPR005273">
    <property type="entry name" value="Ura-DNA_glyco_family4"/>
</dbReference>